<sequence length="173" mass="19335">MRKAPIDTSQFIRLFLGRHVRAQLSPDLLGDPERGVEERFSTSRDVLGDLLTVWYATASGHQTEWNHPEAVTHTVRQASDVLKRWDRERRDTLDRLVRCFRAQDEPVQLVLPALALDDGRALILDGTHRAVAAYHAGVPVTALVYALRAPLSARMLPDLTHHLPRPGTPGGTL</sequence>
<accession>A0A372JJG5</accession>
<organism evidence="1 2">
    <name type="scientific">Actinomadura logoneensis</name>
    <dbReference type="NCBI Taxonomy" id="2293572"/>
    <lineage>
        <taxon>Bacteria</taxon>
        <taxon>Bacillati</taxon>
        <taxon>Actinomycetota</taxon>
        <taxon>Actinomycetes</taxon>
        <taxon>Streptosporangiales</taxon>
        <taxon>Thermomonosporaceae</taxon>
        <taxon>Actinomadura</taxon>
    </lineage>
</organism>
<comment type="caution">
    <text evidence="1">The sequence shown here is derived from an EMBL/GenBank/DDBJ whole genome shotgun (WGS) entry which is preliminary data.</text>
</comment>
<dbReference type="AlphaFoldDB" id="A0A372JJG5"/>
<gene>
    <name evidence="1" type="ORF">DZF91_19085</name>
</gene>
<dbReference type="RefSeq" id="WP_117358812.1">
    <property type="nucleotide sequence ID" value="NZ_QURH01000311.1"/>
</dbReference>
<proteinExistence type="predicted"/>
<keyword evidence="2" id="KW-1185">Reference proteome</keyword>
<reference evidence="1 2" key="1">
    <citation type="submission" date="2018-08" db="EMBL/GenBank/DDBJ databases">
        <title>Actinomadura jelena sp. nov., a novel Actinomycete isolated from soil in Chad.</title>
        <authorList>
            <person name="Shi L."/>
        </authorList>
    </citation>
    <scope>NUCLEOTIDE SEQUENCE [LARGE SCALE GENOMIC DNA]</scope>
    <source>
        <strain evidence="1 2">NEAU-G17</strain>
    </source>
</reference>
<evidence type="ECO:0000313" key="2">
    <source>
        <dbReference type="Proteomes" id="UP000261811"/>
    </source>
</evidence>
<dbReference type="EMBL" id="QURH01000311">
    <property type="protein sequence ID" value="RFU40069.1"/>
    <property type="molecule type" value="Genomic_DNA"/>
</dbReference>
<evidence type="ECO:0000313" key="1">
    <source>
        <dbReference type="EMBL" id="RFU40069.1"/>
    </source>
</evidence>
<dbReference type="OrthoDB" id="4880495at2"/>
<dbReference type="Proteomes" id="UP000261811">
    <property type="component" value="Unassembled WGS sequence"/>
</dbReference>
<name>A0A372JJG5_9ACTN</name>
<protein>
    <submittedName>
        <fullName evidence="1">Uncharacterized protein</fullName>
    </submittedName>
</protein>